<dbReference type="PROSITE" id="PS50005">
    <property type="entry name" value="TPR"/>
    <property type="match status" value="1"/>
</dbReference>
<evidence type="ECO:0000313" key="4">
    <source>
        <dbReference type="Proteomes" id="UP000035068"/>
    </source>
</evidence>
<feature type="repeat" description="TPR" evidence="1">
    <location>
        <begin position="784"/>
        <end position="817"/>
    </location>
</feature>
<keyword evidence="4" id="KW-1185">Reference proteome</keyword>
<dbReference type="Proteomes" id="UP000035068">
    <property type="component" value="Unassembled WGS sequence"/>
</dbReference>
<dbReference type="InterPro" id="IPR002826">
    <property type="entry name" value="MptE-like"/>
</dbReference>
<gene>
    <name evidence="3" type="ORF">GFER_01940</name>
</gene>
<comment type="caution">
    <text evidence="3">The sequence shown here is derived from an EMBL/GenBank/DDBJ whole genome shotgun (WGS) entry which is preliminary data.</text>
</comment>
<dbReference type="Pfam" id="PF01973">
    <property type="entry name" value="MptE-like"/>
    <property type="match status" value="1"/>
</dbReference>
<accession>A0A0C2HRM1</accession>
<dbReference type="SUPFAM" id="SSF48452">
    <property type="entry name" value="TPR-like"/>
    <property type="match status" value="1"/>
</dbReference>
<evidence type="ECO:0000313" key="3">
    <source>
        <dbReference type="EMBL" id="KIH77495.1"/>
    </source>
</evidence>
<organism evidence="3 4">
    <name type="scientific">Geoalkalibacter ferrihydriticus DSM 17813</name>
    <dbReference type="NCBI Taxonomy" id="1121915"/>
    <lineage>
        <taxon>Bacteria</taxon>
        <taxon>Pseudomonadati</taxon>
        <taxon>Thermodesulfobacteriota</taxon>
        <taxon>Desulfuromonadia</taxon>
        <taxon>Desulfuromonadales</taxon>
        <taxon>Geoalkalibacteraceae</taxon>
        <taxon>Geoalkalibacter</taxon>
    </lineage>
</organism>
<reference evidence="3 4" key="1">
    <citation type="submission" date="2014-12" db="EMBL/GenBank/DDBJ databases">
        <title>Genomes of Geoalkalibacter ferrihydriticus and Geoalkalibacter subterraneus, two haloalkaliphilic metal-reducing members of the Geobacteraceae.</title>
        <authorList>
            <person name="Badalamenti J.P."/>
            <person name="Torres C.I."/>
            <person name="Krajmalnik-Brown R."/>
            <person name="Bond D.R."/>
        </authorList>
    </citation>
    <scope>NUCLEOTIDE SEQUENCE [LARGE SCALE GENOMIC DNA]</scope>
    <source>
        <strain evidence="3 4">DSM 17813</strain>
    </source>
</reference>
<dbReference type="InterPro" id="IPR011990">
    <property type="entry name" value="TPR-like_helical_dom_sf"/>
</dbReference>
<proteinExistence type="predicted"/>
<dbReference type="InterPro" id="IPR019734">
    <property type="entry name" value="TPR_rpt"/>
</dbReference>
<evidence type="ECO:0000256" key="1">
    <source>
        <dbReference type="PROSITE-ProRule" id="PRU00339"/>
    </source>
</evidence>
<evidence type="ECO:0000259" key="2">
    <source>
        <dbReference type="Pfam" id="PF01973"/>
    </source>
</evidence>
<dbReference type="AlphaFoldDB" id="A0A0C2HRM1"/>
<dbReference type="RefSeq" id="WP_040095560.1">
    <property type="nucleotide sequence ID" value="NZ_JWJD01000001.1"/>
</dbReference>
<dbReference type="PANTHER" id="PTHR41786">
    <property type="entry name" value="MOTILITY ACCESSORY FACTOR MAF"/>
    <property type="match status" value="1"/>
</dbReference>
<dbReference type="EMBL" id="JWJD01000001">
    <property type="protein sequence ID" value="KIH77495.1"/>
    <property type="molecule type" value="Genomic_DNA"/>
</dbReference>
<protein>
    <recommendedName>
        <fullName evidence="2">6-hydroxymethylpterin diphosphokinase MptE-like domain-containing protein</fullName>
    </recommendedName>
</protein>
<dbReference type="PANTHER" id="PTHR41786:SF1">
    <property type="entry name" value="6-HYDROXYMETHYLPTERIN DIPHOSPHOKINASE MPTE-LIKE DOMAIN-CONTAINING PROTEIN"/>
    <property type="match status" value="1"/>
</dbReference>
<keyword evidence="1" id="KW-0802">TPR repeat</keyword>
<dbReference type="Gene3D" id="1.25.40.10">
    <property type="entry name" value="Tetratricopeptide repeat domain"/>
    <property type="match status" value="1"/>
</dbReference>
<name>A0A0C2HRM1_9BACT</name>
<feature type="domain" description="6-hydroxymethylpterin diphosphokinase MptE-like" evidence="2">
    <location>
        <begin position="176"/>
        <end position="340"/>
    </location>
</feature>
<sequence>MSTSGTQGLGPFLTNRFGDRYLYEVNRSVFDQVGSAAVYQKYFGEDFFKPNHLYIVVGTDSGVLLRHVKKRPLADGARYLFVELPSVVEALRAEGDLEDLPRHIQVVSLENLWAQAEAFQLQNYLFLSAVKLRDSMAAMDANLTEYRDLSDHLREQFQAMEWATRGGLGCRDFVVRQLENLGENRIPAIHLKGKFTGKTAVILGGGPSLDEILPWVKEHQDEIAILAVSRVSRRLQEFGLVPHFVFSVDPHDVSFDVSREMLHFWEKTLFVNSYHVSPKLLGQWRGRSVYVGDLFPWAGGANPPNLHAPGPTVTNTALSVAIDMGFSQIVLAGVDLCYSKSGITHAKGSFESEIGPRLNNILTVETNGGWRAETGPDYHKAIEVLDQQAAIALNAGCQVINSALGAAKMSNVKFAPVEEITLNPFERPIFSELLEILPVDSSQERLVHYHLVRKELERTKLQLEIIKELSGEALYCNKGLFGKIGKKANYQYKRRMDEIESRLNSEFEDLILLVKKFGILEFLNVTRLSDEKDWTDKEIEETADIYYGAYKNSATRLIGLINVALERIDTRQTEENSNPSLEVMSEIWRRDSQPGRVNIWLDRYADQAEVIAFYQKLIDALIFEFDSMLNKTDLDSKIKLREALSLAPVRGKVLRLFRSKNTEGLRGVIESLEGHSDQEVAGSLCALAKGYLDEIEQDLSSALAHYQELIGEHFTPITEDALKRIASISLKNGQIDFAKLALECLASAVFIYKSQYADLLKTLGEHQAAADLYVDYLERAPSDLSVLLKLGQLYRTMGAEDAARQVFEMVLGQDPVNAAAAKFLTEGTSQC</sequence>